<dbReference type="AlphaFoldDB" id="A0A7S3R5S4"/>
<reference evidence="2" key="1">
    <citation type="submission" date="2021-01" db="EMBL/GenBank/DDBJ databases">
        <authorList>
            <person name="Corre E."/>
            <person name="Pelletier E."/>
            <person name="Niang G."/>
            <person name="Scheremetjew M."/>
            <person name="Finn R."/>
            <person name="Kale V."/>
            <person name="Holt S."/>
            <person name="Cochrane G."/>
            <person name="Meng A."/>
            <person name="Brown T."/>
            <person name="Cohen L."/>
        </authorList>
    </citation>
    <scope>NUCLEOTIDE SEQUENCE</scope>
    <source>
        <strain evidence="2">CCMP1320</strain>
    </source>
</reference>
<evidence type="ECO:0000256" key="1">
    <source>
        <dbReference type="SAM" id="MobiDB-lite"/>
    </source>
</evidence>
<accession>A0A7S3R5S4</accession>
<feature type="compositionally biased region" description="Basic residues" evidence="1">
    <location>
        <begin position="1"/>
        <end position="11"/>
    </location>
</feature>
<proteinExistence type="predicted"/>
<dbReference type="EMBL" id="HBIP01029246">
    <property type="protein sequence ID" value="CAE0502599.1"/>
    <property type="molecule type" value="Transcribed_RNA"/>
</dbReference>
<organism evidence="2">
    <name type="scientific">Dunaliella tertiolecta</name>
    <name type="common">Green alga</name>
    <dbReference type="NCBI Taxonomy" id="3047"/>
    <lineage>
        <taxon>Eukaryota</taxon>
        <taxon>Viridiplantae</taxon>
        <taxon>Chlorophyta</taxon>
        <taxon>core chlorophytes</taxon>
        <taxon>Chlorophyceae</taxon>
        <taxon>CS clade</taxon>
        <taxon>Chlamydomonadales</taxon>
        <taxon>Dunaliellaceae</taxon>
        <taxon>Dunaliella</taxon>
    </lineage>
</organism>
<feature type="region of interest" description="Disordered" evidence="1">
    <location>
        <begin position="1"/>
        <end position="24"/>
    </location>
</feature>
<gene>
    <name evidence="2" type="ORF">DTER00134_LOCUS17672</name>
</gene>
<evidence type="ECO:0000313" key="2">
    <source>
        <dbReference type="EMBL" id="CAE0502599.1"/>
    </source>
</evidence>
<name>A0A7S3R5S4_DUNTE</name>
<protein>
    <submittedName>
        <fullName evidence="2">Uncharacterized protein</fullName>
    </submittedName>
</protein>
<sequence length="108" mass="12163">MLTIARARKSHKDAMPLQKKEKHTFKHRDAPLPYLAFHSPSSAQQFPMCFTCGLGKRRRHSNSLGTHVKGQALPHFWKAQVIAHCQRQSPDWGLTDHELVPGKCGAAL</sequence>